<dbReference type="Proteomes" id="UP000238762">
    <property type="component" value="Unassembled WGS sequence"/>
</dbReference>
<dbReference type="AlphaFoldDB" id="A0A2T1C155"/>
<gene>
    <name evidence="1" type="ORF">C7B64_15460</name>
</gene>
<sequence length="107" mass="12545">MVKLKIVDHFDGSFTLDPVAKDTLFSLLSGDKFIEQIREQSQSTNLEFTELLFQPVPYSMQTPKGMPREFEIYHHKNDYLIINVPPNFMFNAKIFNPSRLCAIYRKI</sequence>
<evidence type="ECO:0000313" key="1">
    <source>
        <dbReference type="EMBL" id="PSB02000.1"/>
    </source>
</evidence>
<dbReference type="EMBL" id="PVWJ01000078">
    <property type="protein sequence ID" value="PSB02000.1"/>
    <property type="molecule type" value="Genomic_DNA"/>
</dbReference>
<dbReference type="OrthoDB" id="462756at2"/>
<proteinExistence type="predicted"/>
<dbReference type="RefSeq" id="WP_106289565.1">
    <property type="nucleotide sequence ID" value="NZ_CAWNTC010000106.1"/>
</dbReference>
<accession>A0A2T1C155</accession>
<organism evidence="1 2">
    <name type="scientific">Merismopedia glauca CCAP 1448/3</name>
    <dbReference type="NCBI Taxonomy" id="1296344"/>
    <lineage>
        <taxon>Bacteria</taxon>
        <taxon>Bacillati</taxon>
        <taxon>Cyanobacteriota</taxon>
        <taxon>Cyanophyceae</taxon>
        <taxon>Synechococcales</taxon>
        <taxon>Merismopediaceae</taxon>
        <taxon>Merismopedia</taxon>
    </lineage>
</organism>
<name>A0A2T1C155_9CYAN</name>
<evidence type="ECO:0000313" key="2">
    <source>
        <dbReference type="Proteomes" id="UP000238762"/>
    </source>
</evidence>
<keyword evidence="2" id="KW-1185">Reference proteome</keyword>
<comment type="caution">
    <text evidence="1">The sequence shown here is derived from an EMBL/GenBank/DDBJ whole genome shotgun (WGS) entry which is preliminary data.</text>
</comment>
<protein>
    <submittedName>
        <fullName evidence="1">Uncharacterized protein</fullName>
    </submittedName>
</protein>
<reference evidence="1 2" key="2">
    <citation type="submission" date="2018-03" db="EMBL/GenBank/DDBJ databases">
        <title>The ancient ancestry and fast evolution of plastids.</title>
        <authorList>
            <person name="Moore K.R."/>
            <person name="Magnabosco C."/>
            <person name="Momper L."/>
            <person name="Gold D.A."/>
            <person name="Bosak T."/>
            <person name="Fournier G.P."/>
        </authorList>
    </citation>
    <scope>NUCLEOTIDE SEQUENCE [LARGE SCALE GENOMIC DNA]</scope>
    <source>
        <strain evidence="1 2">CCAP 1448/3</strain>
    </source>
</reference>
<reference evidence="1 2" key="1">
    <citation type="submission" date="2018-02" db="EMBL/GenBank/DDBJ databases">
        <authorList>
            <person name="Cohen D.B."/>
            <person name="Kent A.D."/>
        </authorList>
    </citation>
    <scope>NUCLEOTIDE SEQUENCE [LARGE SCALE GENOMIC DNA]</scope>
    <source>
        <strain evidence="1 2">CCAP 1448/3</strain>
    </source>
</reference>